<dbReference type="AlphaFoldDB" id="A0A8H6KGK7"/>
<organism evidence="4 5">
    <name type="scientific">Colletotrichum plurivorum</name>
    <dbReference type="NCBI Taxonomy" id="2175906"/>
    <lineage>
        <taxon>Eukaryota</taxon>
        <taxon>Fungi</taxon>
        <taxon>Dikarya</taxon>
        <taxon>Ascomycota</taxon>
        <taxon>Pezizomycotina</taxon>
        <taxon>Sordariomycetes</taxon>
        <taxon>Hypocreomycetidae</taxon>
        <taxon>Glomerellales</taxon>
        <taxon>Glomerellaceae</taxon>
        <taxon>Colletotrichum</taxon>
        <taxon>Colletotrichum orchidearum species complex</taxon>
    </lineage>
</organism>
<reference evidence="4" key="1">
    <citation type="journal article" date="2020" name="Phytopathology">
        <title>Genome Sequence Resources of Colletotrichum truncatum, C. plurivorum, C. musicola, and C. sojae: Four Species Pathogenic to Soybean (Glycine max).</title>
        <authorList>
            <person name="Rogerio F."/>
            <person name="Boufleur T.R."/>
            <person name="Ciampi-Guillardi M."/>
            <person name="Sukno S.A."/>
            <person name="Thon M.R."/>
            <person name="Massola Junior N.S."/>
            <person name="Baroncelli R."/>
        </authorList>
    </citation>
    <scope>NUCLEOTIDE SEQUENCE</scope>
    <source>
        <strain evidence="4">LFN00145</strain>
    </source>
</reference>
<dbReference type="InterPro" id="IPR001138">
    <property type="entry name" value="Zn2Cys6_DnaBD"/>
</dbReference>
<dbReference type="SUPFAM" id="SSF57701">
    <property type="entry name" value="Zn2/Cys6 DNA-binding domain"/>
    <property type="match status" value="1"/>
</dbReference>
<feature type="compositionally biased region" description="Basic and acidic residues" evidence="2">
    <location>
        <begin position="39"/>
        <end position="48"/>
    </location>
</feature>
<dbReference type="GO" id="GO:0000981">
    <property type="term" value="F:DNA-binding transcription factor activity, RNA polymerase II-specific"/>
    <property type="evidence" value="ECO:0007669"/>
    <property type="project" value="InterPro"/>
</dbReference>
<accession>A0A8H6KGK7</accession>
<sequence length="720" mass="81099">MVHETDDDESVVDRKHHLHQQLNGSGSGGGGGDDNGAPELRRHSEPNLKRRRITKACDFCHRRGRKCKPADRQSGVAPVVDADGNLSCLTCIEHGADCTWTRVAAKRGVKSKTSPTSAKPSRSVDGGSDRWFYDESRHGSRNLVYRLICIFFDTIYPIFPFYDEDLVAREWETTNMSSNRAAFARLMAICAVSAAHVRDGALFNPNMPETVRDEHQQAYLEEARRAIPDDNRDIREGEVFEYLQTLGSLSLAAIQVKDDALYEQYLARYHNLVAQHKFQFETNWPTNLTAEEVYVRRQFFWSMYRLEVHSALIGGHVIRCPELQCGVAYPMYTRGLAGVLDPTGDGGGGPSPKTRTEVFFPGSWLTGWNYITDLYRMLEHVVVRMRKPRVKAVHTDVVNIDRLLPPIDEILQGVLDRKSKLPSYASHAAPASEDREMNLCGFQVANIACTYQLTRMAAFACENEFEKACSAACELIDEIRMVPVEYLRAIGHPMLQELVGVGHLLSSFIGRQLLPDQLYHFRTVMYATPRISVCLYQSASRSTSYPLLTQQNRLQMAKFLHNLGPSLPNATQISSKLFQYVTHIEVKMKKTTPAVHIPAMIAPVVMPPARDIHHHQQQQHHHHSQQHIPAMENAGPSAHMVPLTQMIPPAPVSAPVAMAPQQQHQQYTFTDPGGFYHLPMNFMTNVFSTAFSDNAEVDWSYLETMTPTGDWGWKPDATLS</sequence>
<dbReference type="EMBL" id="WIGO01000095">
    <property type="protein sequence ID" value="KAF6830351.1"/>
    <property type="molecule type" value="Genomic_DNA"/>
</dbReference>
<dbReference type="InterPro" id="IPR050987">
    <property type="entry name" value="AtrR-like"/>
</dbReference>
<evidence type="ECO:0000256" key="2">
    <source>
        <dbReference type="SAM" id="MobiDB-lite"/>
    </source>
</evidence>
<dbReference type="PANTHER" id="PTHR46910">
    <property type="entry name" value="TRANSCRIPTION FACTOR PDR1"/>
    <property type="match status" value="1"/>
</dbReference>
<evidence type="ECO:0000313" key="5">
    <source>
        <dbReference type="Proteomes" id="UP000654918"/>
    </source>
</evidence>
<evidence type="ECO:0000313" key="4">
    <source>
        <dbReference type="EMBL" id="KAF6830351.1"/>
    </source>
</evidence>
<dbReference type="CDD" id="cd12148">
    <property type="entry name" value="fungal_TF_MHR"/>
    <property type="match status" value="1"/>
</dbReference>
<dbReference type="CDD" id="cd00067">
    <property type="entry name" value="GAL4"/>
    <property type="match status" value="1"/>
</dbReference>
<feature type="domain" description="Zn(2)-C6 fungal-type" evidence="3">
    <location>
        <begin position="51"/>
        <end position="109"/>
    </location>
</feature>
<proteinExistence type="predicted"/>
<dbReference type="PANTHER" id="PTHR46910:SF18">
    <property type="entry name" value="ZN(II)2CYS6 TRANSCRIPTION FACTOR (EUROFUNG)"/>
    <property type="match status" value="1"/>
</dbReference>
<evidence type="ECO:0000259" key="3">
    <source>
        <dbReference type="SMART" id="SM00066"/>
    </source>
</evidence>
<dbReference type="InterPro" id="IPR036864">
    <property type="entry name" value="Zn2-C6_fun-type_DNA-bd_sf"/>
</dbReference>
<dbReference type="GO" id="GO:0008270">
    <property type="term" value="F:zinc ion binding"/>
    <property type="evidence" value="ECO:0007669"/>
    <property type="project" value="InterPro"/>
</dbReference>
<feature type="compositionally biased region" description="Gly residues" evidence="2">
    <location>
        <begin position="25"/>
        <end position="34"/>
    </location>
</feature>
<dbReference type="SMART" id="SM00066">
    <property type="entry name" value="GAL4"/>
    <property type="match status" value="1"/>
</dbReference>
<keyword evidence="1" id="KW-0539">Nucleus</keyword>
<evidence type="ECO:0000256" key="1">
    <source>
        <dbReference type="ARBA" id="ARBA00023242"/>
    </source>
</evidence>
<gene>
    <name evidence="4" type="ORF">CPLU01_07406</name>
</gene>
<feature type="compositionally biased region" description="Acidic residues" evidence="2">
    <location>
        <begin position="1"/>
        <end position="10"/>
    </location>
</feature>
<protein>
    <submittedName>
        <fullName evidence="4">C6 transcription factor</fullName>
    </submittedName>
</protein>
<comment type="caution">
    <text evidence="4">The sequence shown here is derived from an EMBL/GenBank/DDBJ whole genome shotgun (WGS) entry which is preliminary data.</text>
</comment>
<name>A0A8H6KGK7_9PEZI</name>
<dbReference type="Proteomes" id="UP000654918">
    <property type="component" value="Unassembled WGS sequence"/>
</dbReference>
<feature type="region of interest" description="Disordered" evidence="2">
    <location>
        <begin position="1"/>
        <end position="48"/>
    </location>
</feature>
<dbReference type="Gene3D" id="4.10.240.10">
    <property type="entry name" value="Zn(2)-C6 fungal-type DNA-binding domain"/>
    <property type="match status" value="1"/>
</dbReference>
<keyword evidence="5" id="KW-1185">Reference proteome</keyword>